<name>A0ABM1EKD4_PRICU</name>
<gene>
    <name evidence="4" type="primary">LOC106813113</name>
</gene>
<sequence>MEASSVFYQLVIFVILFTLTNQQTGRRRSEESYRCYSCGSSDLTSAKCGERETPTTVGCCQDPFDHQLILNAMTDRTPVGNEGIVEDCELCLKIKYSWKWRRPDVYYKRICVVNGRDKAYDELMSILDIRYNADKWWPDTPREDRWRSNQQVKDLKALQNGACLRRTEETAVHDLFLDICSCKGDLCNGAISVRMSAAMLFVTFAFIMML</sequence>
<dbReference type="PANTHER" id="PTHR33562:SF29">
    <property type="entry name" value="PROTEIN SLEEPLESS"/>
    <property type="match status" value="1"/>
</dbReference>
<feature type="transmembrane region" description="Helical" evidence="2">
    <location>
        <begin position="191"/>
        <end position="209"/>
    </location>
</feature>
<dbReference type="RefSeq" id="XP_014672655.1">
    <property type="nucleotide sequence ID" value="XM_014817169.1"/>
</dbReference>
<evidence type="ECO:0000313" key="3">
    <source>
        <dbReference type="Proteomes" id="UP000695022"/>
    </source>
</evidence>
<keyword evidence="2" id="KW-1133">Transmembrane helix</keyword>
<dbReference type="Proteomes" id="UP000695022">
    <property type="component" value="Unplaced"/>
</dbReference>
<feature type="transmembrane region" description="Helical" evidence="2">
    <location>
        <begin position="6"/>
        <end position="24"/>
    </location>
</feature>
<reference evidence="4" key="1">
    <citation type="submission" date="2025-08" db="UniProtKB">
        <authorList>
            <consortium name="RefSeq"/>
        </authorList>
    </citation>
    <scope>IDENTIFICATION</scope>
</reference>
<keyword evidence="2" id="KW-0472">Membrane</keyword>
<evidence type="ECO:0000256" key="1">
    <source>
        <dbReference type="ARBA" id="ARBA00022729"/>
    </source>
</evidence>
<evidence type="ECO:0000256" key="2">
    <source>
        <dbReference type="SAM" id="Phobius"/>
    </source>
</evidence>
<accession>A0ABM1EKD4</accession>
<evidence type="ECO:0000313" key="4">
    <source>
        <dbReference type="RefSeq" id="XP_014672655.1"/>
    </source>
</evidence>
<organism evidence="3 4">
    <name type="scientific">Priapulus caudatus</name>
    <name type="common">Priapulid worm</name>
    <dbReference type="NCBI Taxonomy" id="37621"/>
    <lineage>
        <taxon>Eukaryota</taxon>
        <taxon>Metazoa</taxon>
        <taxon>Ecdysozoa</taxon>
        <taxon>Scalidophora</taxon>
        <taxon>Priapulida</taxon>
        <taxon>Priapulimorpha</taxon>
        <taxon>Priapulimorphida</taxon>
        <taxon>Priapulidae</taxon>
        <taxon>Priapulus</taxon>
    </lineage>
</organism>
<keyword evidence="2" id="KW-0812">Transmembrane</keyword>
<dbReference type="InterPro" id="IPR050975">
    <property type="entry name" value="Sleep_regulator"/>
</dbReference>
<protein>
    <submittedName>
        <fullName evidence="4">Uncharacterized protein LOC106813113</fullName>
    </submittedName>
</protein>
<dbReference type="PANTHER" id="PTHR33562">
    <property type="entry name" value="ATILLA, ISOFORM B-RELATED-RELATED"/>
    <property type="match status" value="1"/>
</dbReference>
<keyword evidence="3" id="KW-1185">Reference proteome</keyword>
<proteinExistence type="predicted"/>
<keyword evidence="1" id="KW-0732">Signal</keyword>
<dbReference type="GeneID" id="106813113"/>